<sequence>MARGFSPAESVSFKWTNPKGEPVNDFVQYPAVGQGGENTKISHLRVKKIVFDPNNSYKCEAANSVGVKNISLLPAGGNVKRPSVYILAPPEQIQNETVTLTCYVKDFYPKEVFVSWLADDDHLKPGKGRPFRESETADLECVVRDLPSSEVCITLQANGADISEVNCVDVTQSENIQSVTIDFTIPKEHQKKDKTFTCTVRSLFKSWTSKPTGNIFGDPTVELSVVPNVSGSSSNPEKLVCSGTGFDPKIRWIPDSEAKTGPVVTVGENGCVKVYSEKLVSQQEWNQGIKFTCEITDQLNAKTIHKNISICAVNERSSQLADVYLLGPSLSDVRSRTDVNLTCLVIGHRVKDFTVQWKMDRPDSNLTHNTQRPQVHANGTQSIQSTLKVPVRTWDAYSVFTCEVKPLCSGDAQKKHISKTRDPKRPTVRIFKPSDSDLCGSQNTSLLCMVTGFFPSEISVHWQLNVTQLDASRFTNSPVVSDVGAEGYSIYSALILPASQWKEDMYSCIVSHESSQNPIIATLENLYASLTHSAPTAKLLQGSNELVCLAFGFSPSAINITWLLGLTEMSDHRVTSPAEDPDGKFSIRSHLHLPPTKWAPGEVYSCRVTHITGVLLLNISKPEIFEEAIFMNENKAESIPHESLEEPWKMACSFLVLFLLSLLYGCTVTLVKVKTT</sequence>
<dbReference type="CDD" id="cd00098">
    <property type="entry name" value="IgC1"/>
    <property type="match status" value="2"/>
</dbReference>
<evidence type="ECO:0000256" key="2">
    <source>
        <dbReference type="ARBA" id="ARBA00023319"/>
    </source>
</evidence>
<keyword evidence="3" id="KW-0472">Membrane</keyword>
<dbReference type="InterPro" id="IPR013783">
    <property type="entry name" value="Ig-like_fold"/>
</dbReference>
<name>A0A5A9N9E7_9TELE</name>
<dbReference type="FunFam" id="2.60.40.10:FF:000283">
    <property type="entry name" value="Immunoglobulin kappa constant"/>
    <property type="match status" value="1"/>
</dbReference>
<feature type="domain" description="Ig-like" evidence="4">
    <location>
        <begin position="528"/>
        <end position="610"/>
    </location>
</feature>
<accession>A0A5A9N9E7</accession>
<dbReference type="InterPro" id="IPR003597">
    <property type="entry name" value="Ig_C1-set"/>
</dbReference>
<dbReference type="InterPro" id="IPR003006">
    <property type="entry name" value="Ig/MHC_CS"/>
</dbReference>
<keyword evidence="1" id="KW-1015">Disulfide bond</keyword>
<protein>
    <submittedName>
        <fullName evidence="5">Ig mu chain C region membrane-bound form</fullName>
    </submittedName>
</protein>
<feature type="domain" description="Ig-like" evidence="4">
    <location>
        <begin position="219"/>
        <end position="309"/>
    </location>
</feature>
<dbReference type="PROSITE" id="PS00290">
    <property type="entry name" value="IG_MHC"/>
    <property type="match status" value="2"/>
</dbReference>
<feature type="domain" description="Ig-like" evidence="4">
    <location>
        <begin position="321"/>
        <end position="418"/>
    </location>
</feature>
<dbReference type="SUPFAM" id="SSF48726">
    <property type="entry name" value="Immunoglobulin"/>
    <property type="match status" value="6"/>
</dbReference>
<keyword evidence="3" id="KW-1133">Transmembrane helix</keyword>
<dbReference type="InterPro" id="IPR036179">
    <property type="entry name" value="Ig-like_dom_sf"/>
</dbReference>
<evidence type="ECO:0000259" key="4">
    <source>
        <dbReference type="PROSITE" id="PS50835"/>
    </source>
</evidence>
<dbReference type="PANTHER" id="PTHR23411">
    <property type="entry name" value="TAPASIN"/>
    <property type="match status" value="1"/>
</dbReference>
<comment type="caution">
    <text evidence="5">The sequence shown here is derived from an EMBL/GenBank/DDBJ whole genome shotgun (WGS) entry which is preliminary data.</text>
</comment>
<dbReference type="Proteomes" id="UP000324632">
    <property type="component" value="Chromosome 21"/>
</dbReference>
<dbReference type="InterPro" id="IPR050380">
    <property type="entry name" value="Immune_Resp_Modulators"/>
</dbReference>
<keyword evidence="2" id="KW-0393">Immunoglobulin domain</keyword>
<organism evidence="5 6">
    <name type="scientific">Triplophysa tibetana</name>
    <dbReference type="NCBI Taxonomy" id="1572043"/>
    <lineage>
        <taxon>Eukaryota</taxon>
        <taxon>Metazoa</taxon>
        <taxon>Chordata</taxon>
        <taxon>Craniata</taxon>
        <taxon>Vertebrata</taxon>
        <taxon>Euteleostomi</taxon>
        <taxon>Actinopterygii</taxon>
        <taxon>Neopterygii</taxon>
        <taxon>Teleostei</taxon>
        <taxon>Ostariophysi</taxon>
        <taxon>Cypriniformes</taxon>
        <taxon>Nemacheilidae</taxon>
        <taxon>Triplophysa</taxon>
    </lineage>
</organism>
<dbReference type="AlphaFoldDB" id="A0A5A9N9E7"/>
<feature type="transmembrane region" description="Helical" evidence="3">
    <location>
        <begin position="648"/>
        <end position="671"/>
    </location>
</feature>
<feature type="domain" description="Ig-like" evidence="4">
    <location>
        <begin position="426"/>
        <end position="524"/>
    </location>
</feature>
<keyword evidence="3" id="KW-0812">Transmembrane</keyword>
<gene>
    <name evidence="5" type="ORF">E1301_Tti004381</name>
</gene>
<dbReference type="SMART" id="SM00407">
    <property type="entry name" value="IGc1"/>
    <property type="match status" value="3"/>
</dbReference>
<dbReference type="EMBL" id="SOYY01000021">
    <property type="protein sequence ID" value="KAA0705619.1"/>
    <property type="molecule type" value="Genomic_DNA"/>
</dbReference>
<dbReference type="Gene3D" id="2.60.40.10">
    <property type="entry name" value="Immunoglobulins"/>
    <property type="match status" value="6"/>
</dbReference>
<proteinExistence type="predicted"/>
<evidence type="ECO:0000313" key="6">
    <source>
        <dbReference type="Proteomes" id="UP000324632"/>
    </source>
</evidence>
<evidence type="ECO:0000313" key="5">
    <source>
        <dbReference type="EMBL" id="KAA0705619.1"/>
    </source>
</evidence>
<feature type="domain" description="Ig-like" evidence="4">
    <location>
        <begin position="82"/>
        <end position="208"/>
    </location>
</feature>
<evidence type="ECO:0000256" key="3">
    <source>
        <dbReference type="SAM" id="Phobius"/>
    </source>
</evidence>
<dbReference type="PROSITE" id="PS50835">
    <property type="entry name" value="IG_LIKE"/>
    <property type="match status" value="5"/>
</dbReference>
<evidence type="ECO:0000256" key="1">
    <source>
        <dbReference type="ARBA" id="ARBA00023157"/>
    </source>
</evidence>
<dbReference type="Pfam" id="PF07654">
    <property type="entry name" value="C1-set"/>
    <property type="match status" value="4"/>
</dbReference>
<keyword evidence="6" id="KW-1185">Reference proteome</keyword>
<reference evidence="5 6" key="1">
    <citation type="journal article" date="2019" name="Mol. Ecol. Resour.">
        <title>Chromosome-level genome assembly of Triplophysa tibetana, a fish adapted to the harsh high-altitude environment of the Tibetan Plateau.</title>
        <authorList>
            <person name="Yang X."/>
            <person name="Liu H."/>
            <person name="Ma Z."/>
            <person name="Zou Y."/>
            <person name="Zou M."/>
            <person name="Mao Y."/>
            <person name="Li X."/>
            <person name="Wang H."/>
            <person name="Chen T."/>
            <person name="Wang W."/>
            <person name="Yang R."/>
        </authorList>
    </citation>
    <scope>NUCLEOTIDE SEQUENCE [LARGE SCALE GENOMIC DNA]</scope>
    <source>
        <strain evidence="5">TTIB1903HZAU</strain>
        <tissue evidence="5">Muscle</tissue>
    </source>
</reference>
<dbReference type="InterPro" id="IPR007110">
    <property type="entry name" value="Ig-like_dom"/>
</dbReference>